<gene>
    <name evidence="1" type="ORF">GCM10023321_02850</name>
</gene>
<proteinExistence type="predicted"/>
<evidence type="ECO:0000313" key="2">
    <source>
        <dbReference type="Proteomes" id="UP001428817"/>
    </source>
</evidence>
<evidence type="ECO:0000313" key="1">
    <source>
        <dbReference type="EMBL" id="GAA5145251.1"/>
    </source>
</evidence>
<name>A0ABP9PER4_9PSEU</name>
<evidence type="ECO:0008006" key="3">
    <source>
        <dbReference type="Google" id="ProtNLM"/>
    </source>
</evidence>
<reference evidence="2" key="1">
    <citation type="journal article" date="2019" name="Int. J. Syst. Evol. Microbiol.">
        <title>The Global Catalogue of Microorganisms (GCM) 10K type strain sequencing project: providing services to taxonomists for standard genome sequencing and annotation.</title>
        <authorList>
            <consortium name="The Broad Institute Genomics Platform"/>
            <consortium name="The Broad Institute Genome Sequencing Center for Infectious Disease"/>
            <person name="Wu L."/>
            <person name="Ma J."/>
        </authorList>
    </citation>
    <scope>NUCLEOTIDE SEQUENCE [LARGE SCALE GENOMIC DNA]</scope>
    <source>
        <strain evidence="2">JCM 18303</strain>
    </source>
</reference>
<sequence length="214" mass="22008">MDVVSVAVCVGFGAIRHEQSPGSASAMAIMATVETERAALLDEVTALLAVSTRRLAVVLRARHADAPVLLASARHGLFAVIHGGRILAEISEADADAWRLAGPRTVAIGDALPTLGAPVHGLGLDQGERPAGCTDGLTSAMWGPFAGPLTVVGTATVPTLRTSIIAAAAMLAILLDVASRRMADPMDASNCAHAARMANELAGYWTRRAAVNMA</sequence>
<accession>A0ABP9PER4</accession>
<organism evidence="1 2">
    <name type="scientific">Pseudonocardia eucalypti</name>
    <dbReference type="NCBI Taxonomy" id="648755"/>
    <lineage>
        <taxon>Bacteria</taxon>
        <taxon>Bacillati</taxon>
        <taxon>Actinomycetota</taxon>
        <taxon>Actinomycetes</taxon>
        <taxon>Pseudonocardiales</taxon>
        <taxon>Pseudonocardiaceae</taxon>
        <taxon>Pseudonocardia</taxon>
    </lineage>
</organism>
<keyword evidence="2" id="KW-1185">Reference proteome</keyword>
<comment type="caution">
    <text evidence="1">The sequence shown here is derived from an EMBL/GenBank/DDBJ whole genome shotgun (WGS) entry which is preliminary data.</text>
</comment>
<protein>
    <recommendedName>
        <fullName evidence="3">GAF domain-containing protein</fullName>
    </recommendedName>
</protein>
<dbReference type="EMBL" id="BAABJP010000001">
    <property type="protein sequence ID" value="GAA5145251.1"/>
    <property type="molecule type" value="Genomic_DNA"/>
</dbReference>
<dbReference type="Proteomes" id="UP001428817">
    <property type="component" value="Unassembled WGS sequence"/>
</dbReference>